<keyword evidence="2" id="KW-1185">Reference proteome</keyword>
<dbReference type="RefSeq" id="WP_167976841.1">
    <property type="nucleotide sequence ID" value="NZ_VSRL01000112.1"/>
</dbReference>
<organism evidence="1 2">
    <name type="scientific">Lentzea indica</name>
    <dbReference type="NCBI Taxonomy" id="2604800"/>
    <lineage>
        <taxon>Bacteria</taxon>
        <taxon>Bacillati</taxon>
        <taxon>Actinomycetota</taxon>
        <taxon>Actinomycetes</taxon>
        <taxon>Pseudonocardiales</taxon>
        <taxon>Pseudonocardiaceae</taxon>
        <taxon>Lentzea</taxon>
    </lineage>
</organism>
<comment type="caution">
    <text evidence="1">The sequence shown here is derived from an EMBL/GenBank/DDBJ whole genome shotgun (WGS) entry which is preliminary data.</text>
</comment>
<name>A0ABX1FNR6_9PSEU</name>
<proteinExistence type="predicted"/>
<reference evidence="1 2" key="1">
    <citation type="submission" date="2019-08" db="EMBL/GenBank/DDBJ databases">
        <title>Lentzea from Indian Himalayas.</title>
        <authorList>
            <person name="Mandal S."/>
            <person name="Mallick Gupta A."/>
            <person name="Maiti P.K."/>
            <person name="Sarkar J."/>
            <person name="Mandal S."/>
        </authorList>
    </citation>
    <scope>NUCLEOTIDE SEQUENCE [LARGE SCALE GENOMIC DNA]</scope>
    <source>
        <strain evidence="1 2">PSKA42</strain>
    </source>
</reference>
<evidence type="ECO:0000313" key="1">
    <source>
        <dbReference type="EMBL" id="NKE60181.1"/>
    </source>
</evidence>
<evidence type="ECO:0000313" key="2">
    <source>
        <dbReference type="Proteomes" id="UP001515943"/>
    </source>
</evidence>
<dbReference type="EMBL" id="VSRL01000112">
    <property type="protein sequence ID" value="NKE60181.1"/>
    <property type="molecule type" value="Genomic_DNA"/>
</dbReference>
<protein>
    <submittedName>
        <fullName evidence="1">Uncharacterized protein</fullName>
    </submittedName>
</protein>
<gene>
    <name evidence="1" type="ORF">FXN61_26620</name>
</gene>
<accession>A0ABX1FNR6</accession>
<dbReference type="Proteomes" id="UP001515943">
    <property type="component" value="Unassembled WGS sequence"/>
</dbReference>
<sequence>MDGAHLEPRAADDFVAQLTPPKGDALAGWQPRPCGGGVPECAAFTSTETAARDAMTKFLADLAQVSRRSSRSRPRAGTTT</sequence>